<evidence type="ECO:0000256" key="3">
    <source>
        <dbReference type="ARBA" id="ARBA00023163"/>
    </source>
</evidence>
<dbReference type="Gene3D" id="1.10.10.10">
    <property type="entry name" value="Winged helix-like DNA-binding domain superfamily/Winged helix DNA-binding domain"/>
    <property type="match status" value="1"/>
</dbReference>
<keyword evidence="1" id="KW-0805">Transcription regulation</keyword>
<evidence type="ECO:0000256" key="2">
    <source>
        <dbReference type="ARBA" id="ARBA00023125"/>
    </source>
</evidence>
<evidence type="ECO:0000313" key="6">
    <source>
        <dbReference type="Proteomes" id="UP000230391"/>
    </source>
</evidence>
<evidence type="ECO:0000256" key="1">
    <source>
        <dbReference type="ARBA" id="ARBA00023015"/>
    </source>
</evidence>
<organism evidence="5 6">
    <name type="scientific">Candidatus Kaiserbacteria bacterium CG_4_9_14_0_2_um_filter_41_32</name>
    <dbReference type="NCBI Taxonomy" id="1974601"/>
    <lineage>
        <taxon>Bacteria</taxon>
        <taxon>Candidatus Kaiseribacteriota</taxon>
    </lineage>
</organism>
<dbReference type="InterPro" id="IPR036388">
    <property type="entry name" value="WH-like_DNA-bd_sf"/>
</dbReference>
<dbReference type="Proteomes" id="UP000230391">
    <property type="component" value="Unassembled WGS sequence"/>
</dbReference>
<evidence type="ECO:0000313" key="5">
    <source>
        <dbReference type="EMBL" id="PJC56383.1"/>
    </source>
</evidence>
<protein>
    <submittedName>
        <fullName evidence="5">Transcriptional regulator</fullName>
    </submittedName>
</protein>
<reference evidence="6" key="1">
    <citation type="submission" date="2017-09" db="EMBL/GenBank/DDBJ databases">
        <title>Depth-based differentiation of microbial function through sediment-hosted aquifers and enrichment of novel symbionts in the deep terrestrial subsurface.</title>
        <authorList>
            <person name="Probst A.J."/>
            <person name="Ladd B."/>
            <person name="Jarett J.K."/>
            <person name="Geller-Mcgrath D.E."/>
            <person name="Sieber C.M.K."/>
            <person name="Emerson J.B."/>
            <person name="Anantharaman K."/>
            <person name="Thomas B.C."/>
            <person name="Malmstrom R."/>
            <person name="Stieglmeier M."/>
            <person name="Klingl A."/>
            <person name="Woyke T."/>
            <person name="Ryan C.M."/>
            <person name="Banfield J.F."/>
        </authorList>
    </citation>
    <scope>NUCLEOTIDE SEQUENCE [LARGE SCALE GENOMIC DNA]</scope>
</reference>
<sequence>MLEKIKLGQIKKHLDASKDEVILTEVFKLLGDKSRYRIVKVLTEEGELCVSDLAAVLDASMSAVSQHLRVLEMSGLVEGERMGQMMCYKPLFNHPKVKAIIKLMQS</sequence>
<dbReference type="InterPro" id="IPR011991">
    <property type="entry name" value="ArsR-like_HTH"/>
</dbReference>
<dbReference type="SUPFAM" id="SSF46785">
    <property type="entry name" value="Winged helix' DNA-binding domain"/>
    <property type="match status" value="1"/>
</dbReference>
<dbReference type="EMBL" id="PFRD01000030">
    <property type="protein sequence ID" value="PJC56383.1"/>
    <property type="molecule type" value="Genomic_DNA"/>
</dbReference>
<keyword evidence="2" id="KW-0238">DNA-binding</keyword>
<keyword evidence="3" id="KW-0804">Transcription</keyword>
<name>A0A2M8FFI0_9BACT</name>
<gene>
    <name evidence="5" type="ORF">CO026_00570</name>
</gene>
<dbReference type="PANTHER" id="PTHR33154">
    <property type="entry name" value="TRANSCRIPTIONAL REGULATOR, ARSR FAMILY"/>
    <property type="match status" value="1"/>
</dbReference>
<evidence type="ECO:0000259" key="4">
    <source>
        <dbReference type="PROSITE" id="PS50987"/>
    </source>
</evidence>
<dbReference type="GO" id="GO:0003677">
    <property type="term" value="F:DNA binding"/>
    <property type="evidence" value="ECO:0007669"/>
    <property type="project" value="UniProtKB-KW"/>
</dbReference>
<dbReference type="AlphaFoldDB" id="A0A2M8FFI0"/>
<dbReference type="InterPro" id="IPR001845">
    <property type="entry name" value="HTH_ArsR_DNA-bd_dom"/>
</dbReference>
<dbReference type="PRINTS" id="PR00778">
    <property type="entry name" value="HTHARSR"/>
</dbReference>
<dbReference type="Pfam" id="PF01022">
    <property type="entry name" value="HTH_5"/>
    <property type="match status" value="1"/>
</dbReference>
<dbReference type="CDD" id="cd00090">
    <property type="entry name" value="HTH_ARSR"/>
    <property type="match status" value="1"/>
</dbReference>
<dbReference type="PROSITE" id="PS50987">
    <property type="entry name" value="HTH_ARSR_2"/>
    <property type="match status" value="1"/>
</dbReference>
<proteinExistence type="predicted"/>
<dbReference type="SMART" id="SM00418">
    <property type="entry name" value="HTH_ARSR"/>
    <property type="match status" value="1"/>
</dbReference>
<dbReference type="GO" id="GO:0003700">
    <property type="term" value="F:DNA-binding transcription factor activity"/>
    <property type="evidence" value="ECO:0007669"/>
    <property type="project" value="InterPro"/>
</dbReference>
<dbReference type="InterPro" id="IPR051081">
    <property type="entry name" value="HTH_MetalResp_TranReg"/>
</dbReference>
<dbReference type="InterPro" id="IPR036390">
    <property type="entry name" value="WH_DNA-bd_sf"/>
</dbReference>
<comment type="caution">
    <text evidence="5">The sequence shown here is derived from an EMBL/GenBank/DDBJ whole genome shotgun (WGS) entry which is preliminary data.</text>
</comment>
<dbReference type="NCBIfam" id="NF033788">
    <property type="entry name" value="HTH_metalloreg"/>
    <property type="match status" value="1"/>
</dbReference>
<dbReference type="PANTHER" id="PTHR33154:SF18">
    <property type="entry name" value="ARSENICAL RESISTANCE OPERON REPRESSOR"/>
    <property type="match status" value="1"/>
</dbReference>
<feature type="domain" description="HTH arsR-type" evidence="4">
    <location>
        <begin position="15"/>
        <end position="106"/>
    </location>
</feature>
<accession>A0A2M8FFI0</accession>